<name>A0AAE1PLN4_9EUCA</name>
<dbReference type="PIRSF" id="PIRSF036893">
    <property type="entry name" value="Lipocalin_ApoD"/>
    <property type="match status" value="1"/>
</dbReference>
<keyword evidence="2" id="KW-1133">Transmembrane helix</keyword>
<dbReference type="PANTHER" id="PTHR10612">
    <property type="entry name" value="APOLIPOPROTEIN D"/>
    <property type="match status" value="1"/>
</dbReference>
<dbReference type="PANTHER" id="PTHR10612:SF34">
    <property type="entry name" value="APOLIPOPROTEIN D"/>
    <property type="match status" value="1"/>
</dbReference>
<gene>
    <name evidence="3" type="ORF">Pmani_019032</name>
</gene>
<protein>
    <recommendedName>
        <fullName evidence="5">Lipocalin/cytosolic fatty-acid binding domain-containing protein</fullName>
    </recommendedName>
</protein>
<dbReference type="EMBL" id="JAWZYT010001765">
    <property type="protein sequence ID" value="KAK4309337.1"/>
    <property type="molecule type" value="Genomic_DNA"/>
</dbReference>
<dbReference type="GO" id="GO:0006629">
    <property type="term" value="P:lipid metabolic process"/>
    <property type="evidence" value="ECO:0007669"/>
    <property type="project" value="TreeGrafter"/>
</dbReference>
<dbReference type="GO" id="GO:0000302">
    <property type="term" value="P:response to reactive oxygen species"/>
    <property type="evidence" value="ECO:0007669"/>
    <property type="project" value="TreeGrafter"/>
</dbReference>
<evidence type="ECO:0000256" key="2">
    <source>
        <dbReference type="SAM" id="Phobius"/>
    </source>
</evidence>
<dbReference type="Proteomes" id="UP001292094">
    <property type="component" value="Unassembled WGS sequence"/>
</dbReference>
<dbReference type="PROSITE" id="PS00213">
    <property type="entry name" value="LIPOCALIN"/>
    <property type="match status" value="1"/>
</dbReference>
<dbReference type="Gene3D" id="2.40.128.20">
    <property type="match status" value="1"/>
</dbReference>
<organism evidence="3 4">
    <name type="scientific">Petrolisthes manimaculis</name>
    <dbReference type="NCBI Taxonomy" id="1843537"/>
    <lineage>
        <taxon>Eukaryota</taxon>
        <taxon>Metazoa</taxon>
        <taxon>Ecdysozoa</taxon>
        <taxon>Arthropoda</taxon>
        <taxon>Crustacea</taxon>
        <taxon>Multicrustacea</taxon>
        <taxon>Malacostraca</taxon>
        <taxon>Eumalacostraca</taxon>
        <taxon>Eucarida</taxon>
        <taxon>Decapoda</taxon>
        <taxon>Pleocyemata</taxon>
        <taxon>Anomura</taxon>
        <taxon>Galatheoidea</taxon>
        <taxon>Porcellanidae</taxon>
        <taxon>Petrolisthes</taxon>
    </lineage>
</organism>
<dbReference type="SUPFAM" id="SSF50814">
    <property type="entry name" value="Lipocalins"/>
    <property type="match status" value="1"/>
</dbReference>
<dbReference type="InterPro" id="IPR022271">
    <property type="entry name" value="Lipocalin_ApoD"/>
</dbReference>
<evidence type="ECO:0000313" key="4">
    <source>
        <dbReference type="Proteomes" id="UP001292094"/>
    </source>
</evidence>
<dbReference type="GO" id="GO:0005737">
    <property type="term" value="C:cytoplasm"/>
    <property type="evidence" value="ECO:0007669"/>
    <property type="project" value="TreeGrafter"/>
</dbReference>
<sequence length="221" mass="23812">MGVKAHVVVVGGGGGRSSSNSLMGVVVVVIVALLLLLLTSTASGFIFRTGKCRSFPSQSNFKPRQFDGVWYVVQMTNTATRCYSLTFRDNTVDFRKEVWGPGVGGLHHALSFTATTRTTNNDPSQITLTLPTGGFGEVALQVMETDYQTYALMAACKLALFGHIGAVIIAAREPQLPRETLDELRVSLSELEVDLENLSTVQHTDCLTGKGIILLQGSSMQ</sequence>
<proteinExistence type="inferred from homology"/>
<dbReference type="AlphaFoldDB" id="A0AAE1PLN4"/>
<keyword evidence="2" id="KW-0812">Transmembrane</keyword>
<evidence type="ECO:0008006" key="5">
    <source>
        <dbReference type="Google" id="ProtNLM"/>
    </source>
</evidence>
<keyword evidence="2" id="KW-0472">Membrane</keyword>
<dbReference type="InterPro" id="IPR022272">
    <property type="entry name" value="Lipocalin_CS"/>
</dbReference>
<evidence type="ECO:0000256" key="1">
    <source>
        <dbReference type="PIRNR" id="PIRNR036893"/>
    </source>
</evidence>
<comment type="similarity">
    <text evidence="1">Belongs to the calycin superfamily. Lipocalin family.</text>
</comment>
<accession>A0AAE1PLN4</accession>
<keyword evidence="4" id="KW-1185">Reference proteome</keyword>
<comment type="caution">
    <text evidence="3">The sequence shown here is derived from an EMBL/GenBank/DDBJ whole genome shotgun (WGS) entry which is preliminary data.</text>
</comment>
<evidence type="ECO:0000313" key="3">
    <source>
        <dbReference type="EMBL" id="KAK4309337.1"/>
    </source>
</evidence>
<feature type="transmembrane region" description="Helical" evidence="2">
    <location>
        <begin position="22"/>
        <end position="47"/>
    </location>
</feature>
<reference evidence="3" key="1">
    <citation type="submission" date="2023-11" db="EMBL/GenBank/DDBJ databases">
        <title>Genome assemblies of two species of porcelain crab, Petrolisthes cinctipes and Petrolisthes manimaculis (Anomura: Porcellanidae).</title>
        <authorList>
            <person name="Angst P."/>
        </authorList>
    </citation>
    <scope>NUCLEOTIDE SEQUENCE</scope>
    <source>
        <strain evidence="3">PB745_02</strain>
        <tissue evidence="3">Gill</tissue>
    </source>
</reference>
<dbReference type="InterPro" id="IPR012674">
    <property type="entry name" value="Calycin"/>
</dbReference>